<organism evidence="3">
    <name type="scientific">Schistosoma curassoni</name>
    <dbReference type="NCBI Taxonomy" id="6186"/>
    <lineage>
        <taxon>Eukaryota</taxon>
        <taxon>Metazoa</taxon>
        <taxon>Spiralia</taxon>
        <taxon>Lophotrochozoa</taxon>
        <taxon>Platyhelminthes</taxon>
        <taxon>Trematoda</taxon>
        <taxon>Digenea</taxon>
        <taxon>Strigeidida</taxon>
        <taxon>Schistosomatoidea</taxon>
        <taxon>Schistosomatidae</taxon>
        <taxon>Schistosoma</taxon>
    </lineage>
</organism>
<evidence type="ECO:0000313" key="3">
    <source>
        <dbReference type="WBParaSite" id="SCUD_0002170201-mRNA-1"/>
    </source>
</evidence>
<protein>
    <submittedName>
        <fullName evidence="1 3">Uncharacterized protein</fullName>
    </submittedName>
</protein>
<proteinExistence type="predicted"/>
<reference evidence="1 2" key="2">
    <citation type="submission" date="2018-11" db="EMBL/GenBank/DDBJ databases">
        <authorList>
            <consortium name="Pathogen Informatics"/>
        </authorList>
    </citation>
    <scope>NUCLEOTIDE SEQUENCE [LARGE SCALE GENOMIC DNA]</scope>
    <source>
        <strain evidence="1">Dakar</strain>
        <strain evidence="2">Dakar, Senegal</strain>
    </source>
</reference>
<name>A0A183L2Z3_9TREM</name>
<dbReference type="WBParaSite" id="SCUD_0002170201-mRNA-1">
    <property type="protein sequence ID" value="SCUD_0002170201-mRNA-1"/>
    <property type="gene ID" value="SCUD_0002170201"/>
</dbReference>
<gene>
    <name evidence="1" type="ORF">SCUD_LOCUS21699</name>
</gene>
<reference evidence="3" key="1">
    <citation type="submission" date="2016-06" db="UniProtKB">
        <authorList>
            <consortium name="WormBaseParasite"/>
        </authorList>
    </citation>
    <scope>IDENTIFICATION</scope>
</reference>
<sequence length="38" mass="4330">MKYANTDAILSGIIVSKKSLLCMLYVHYYFCIINDNNG</sequence>
<keyword evidence="2" id="KW-1185">Reference proteome</keyword>
<evidence type="ECO:0000313" key="1">
    <source>
        <dbReference type="EMBL" id="VDP76244.1"/>
    </source>
</evidence>
<dbReference type="Proteomes" id="UP000279833">
    <property type="component" value="Unassembled WGS sequence"/>
</dbReference>
<accession>A0A183L2Z3</accession>
<dbReference type="EMBL" id="UZAK01047162">
    <property type="protein sequence ID" value="VDP76244.1"/>
    <property type="molecule type" value="Genomic_DNA"/>
</dbReference>
<evidence type="ECO:0000313" key="2">
    <source>
        <dbReference type="Proteomes" id="UP000279833"/>
    </source>
</evidence>
<dbReference type="AlphaFoldDB" id="A0A183L2Z3"/>